<reference evidence="1" key="2">
    <citation type="journal article" date="2022" name="New Phytol.">
        <title>Evolutionary transition to the ectomycorrhizal habit in the genomes of a hyperdiverse lineage of mushroom-forming fungi.</title>
        <authorList>
            <person name="Looney B."/>
            <person name="Miyauchi S."/>
            <person name="Morin E."/>
            <person name="Drula E."/>
            <person name="Courty P.E."/>
            <person name="Kohler A."/>
            <person name="Kuo A."/>
            <person name="LaButti K."/>
            <person name="Pangilinan J."/>
            <person name="Lipzen A."/>
            <person name="Riley R."/>
            <person name="Andreopoulos W."/>
            <person name="He G."/>
            <person name="Johnson J."/>
            <person name="Nolan M."/>
            <person name="Tritt A."/>
            <person name="Barry K.W."/>
            <person name="Grigoriev I.V."/>
            <person name="Nagy L.G."/>
            <person name="Hibbett D."/>
            <person name="Henrissat B."/>
            <person name="Matheny P.B."/>
            <person name="Labbe J."/>
            <person name="Martin F.M."/>
        </authorList>
    </citation>
    <scope>NUCLEOTIDE SEQUENCE</scope>
    <source>
        <strain evidence="1">HHB10654</strain>
    </source>
</reference>
<gene>
    <name evidence="1" type="ORF">BV25DRAFT_1840042</name>
</gene>
<organism evidence="1 2">
    <name type="scientific">Artomyces pyxidatus</name>
    <dbReference type="NCBI Taxonomy" id="48021"/>
    <lineage>
        <taxon>Eukaryota</taxon>
        <taxon>Fungi</taxon>
        <taxon>Dikarya</taxon>
        <taxon>Basidiomycota</taxon>
        <taxon>Agaricomycotina</taxon>
        <taxon>Agaricomycetes</taxon>
        <taxon>Russulales</taxon>
        <taxon>Auriscalpiaceae</taxon>
        <taxon>Artomyces</taxon>
    </lineage>
</organism>
<keyword evidence="2" id="KW-1185">Reference proteome</keyword>
<name>A0ACB8SUK8_9AGAM</name>
<comment type="caution">
    <text evidence="1">The sequence shown here is derived from an EMBL/GenBank/DDBJ whole genome shotgun (WGS) entry which is preliminary data.</text>
</comment>
<reference evidence="1" key="1">
    <citation type="submission" date="2021-03" db="EMBL/GenBank/DDBJ databases">
        <authorList>
            <consortium name="DOE Joint Genome Institute"/>
            <person name="Ahrendt S."/>
            <person name="Looney B.P."/>
            <person name="Miyauchi S."/>
            <person name="Morin E."/>
            <person name="Drula E."/>
            <person name="Courty P.E."/>
            <person name="Chicoki N."/>
            <person name="Fauchery L."/>
            <person name="Kohler A."/>
            <person name="Kuo A."/>
            <person name="Labutti K."/>
            <person name="Pangilinan J."/>
            <person name="Lipzen A."/>
            <person name="Riley R."/>
            <person name="Andreopoulos W."/>
            <person name="He G."/>
            <person name="Johnson J."/>
            <person name="Barry K.W."/>
            <person name="Grigoriev I.V."/>
            <person name="Nagy L."/>
            <person name="Hibbett D."/>
            <person name="Henrissat B."/>
            <person name="Matheny P.B."/>
            <person name="Labbe J."/>
            <person name="Martin F."/>
        </authorList>
    </citation>
    <scope>NUCLEOTIDE SEQUENCE</scope>
    <source>
        <strain evidence="1">HHB10654</strain>
    </source>
</reference>
<proteinExistence type="predicted"/>
<protein>
    <submittedName>
        <fullName evidence="1">Uncharacterized protein</fullName>
    </submittedName>
</protein>
<dbReference type="EMBL" id="MU277223">
    <property type="protein sequence ID" value="KAI0059800.1"/>
    <property type="molecule type" value="Genomic_DNA"/>
</dbReference>
<evidence type="ECO:0000313" key="1">
    <source>
        <dbReference type="EMBL" id="KAI0059800.1"/>
    </source>
</evidence>
<sequence>MSLYDLSASQVTSMVSNALLLHPTPTTDALRDDYVDLSSSSVVLFPNTFHIYGAQWDRDVDSSGYPRNFTMTQHGLVDNLGTNHATFTFRYVPMSTTWGGGSRGQRTNAVCMLGGGSPVTICVLGLLDRPRSLSFVLSLFLTPFVLTEDRRRAALRLSREGNFSSIWPFDQMFDARRWYQPDGSQSYKWAISVRYIKSQVVDKHFVTWQPPRLRSASVLQCSVRRLTAHQFPMRS</sequence>
<accession>A0ACB8SUK8</accession>
<dbReference type="Proteomes" id="UP000814140">
    <property type="component" value="Unassembled WGS sequence"/>
</dbReference>
<evidence type="ECO:0000313" key="2">
    <source>
        <dbReference type="Proteomes" id="UP000814140"/>
    </source>
</evidence>